<dbReference type="FunFam" id="2.40.30.10:FF:000004">
    <property type="entry name" value="50S ribosomal protein L3"/>
    <property type="match status" value="1"/>
</dbReference>
<name>A0A1B9R1S6_9VIBR</name>
<accession>A0A1B9R1S6</accession>
<dbReference type="Gene3D" id="2.40.30.10">
    <property type="entry name" value="Translation factors"/>
    <property type="match status" value="1"/>
</dbReference>
<evidence type="ECO:0000256" key="4">
    <source>
        <dbReference type="ARBA" id="ARBA00023274"/>
    </source>
</evidence>
<protein>
    <recommendedName>
        <fullName evidence="5">Large ribosomal subunit protein uL3</fullName>
    </recommendedName>
    <alternativeName>
        <fullName evidence="6">50S ribosomal protein L3</fullName>
    </alternativeName>
</protein>
<dbReference type="Proteomes" id="UP000093173">
    <property type="component" value="Unassembled WGS sequence"/>
</dbReference>
<keyword evidence="8" id="KW-1185">Reference proteome</keyword>
<evidence type="ECO:0000256" key="1">
    <source>
        <dbReference type="ARBA" id="ARBA00006540"/>
    </source>
</evidence>
<comment type="similarity">
    <text evidence="1">Belongs to the universal ribosomal protein uL3 family.</text>
</comment>
<evidence type="ECO:0000256" key="2">
    <source>
        <dbReference type="ARBA" id="ARBA00022481"/>
    </source>
</evidence>
<keyword evidence="2" id="KW-0488">Methylation</keyword>
<evidence type="ECO:0000256" key="6">
    <source>
        <dbReference type="ARBA" id="ARBA00035457"/>
    </source>
</evidence>
<dbReference type="AlphaFoldDB" id="A0A1B9R1S6"/>
<dbReference type="EMBL" id="MAJZ01000283">
    <property type="protein sequence ID" value="OCH78267.1"/>
    <property type="molecule type" value="Genomic_DNA"/>
</dbReference>
<proteinExistence type="inferred from homology"/>
<sequence>APGSIGQCQTPGRVFKGKKMAGHMGAERVTTQNLEIVRVDAERNLLLIKGAVPGSTGGNVIVKPAIKA</sequence>
<keyword evidence="4" id="KW-0687">Ribonucleoprotein</keyword>
<dbReference type="SUPFAM" id="SSF50447">
    <property type="entry name" value="Translation proteins"/>
    <property type="match status" value="1"/>
</dbReference>
<evidence type="ECO:0000313" key="8">
    <source>
        <dbReference type="Proteomes" id="UP000093173"/>
    </source>
</evidence>
<reference evidence="8" key="1">
    <citation type="submission" date="2016-06" db="EMBL/GenBank/DDBJ databases">
        <authorList>
            <person name="Hehemann J.-H."/>
            <person name="Arevalo P."/>
            <person name="Datta M.S."/>
            <person name="Polz M.F."/>
        </authorList>
    </citation>
    <scope>NUCLEOTIDE SEQUENCE [LARGE SCALE GENOMIC DNA]</scope>
    <source>
        <strain evidence="8">9CSC122</strain>
    </source>
</reference>
<evidence type="ECO:0000313" key="7">
    <source>
        <dbReference type="EMBL" id="OCH78267.1"/>
    </source>
</evidence>
<evidence type="ECO:0000256" key="3">
    <source>
        <dbReference type="ARBA" id="ARBA00022980"/>
    </source>
</evidence>
<dbReference type="RefSeq" id="WP_065576405.1">
    <property type="nucleotide sequence ID" value="NZ_JBNGCH010000283.1"/>
</dbReference>
<evidence type="ECO:0000256" key="5">
    <source>
        <dbReference type="ARBA" id="ARBA00035243"/>
    </source>
</evidence>
<feature type="non-terminal residue" evidence="7">
    <location>
        <position position="1"/>
    </location>
</feature>
<dbReference type="PANTHER" id="PTHR11229">
    <property type="entry name" value="50S RIBOSOMAL PROTEIN L3"/>
    <property type="match status" value="1"/>
</dbReference>
<dbReference type="GO" id="GO:0006412">
    <property type="term" value="P:translation"/>
    <property type="evidence" value="ECO:0007669"/>
    <property type="project" value="InterPro"/>
</dbReference>
<dbReference type="GO" id="GO:0003735">
    <property type="term" value="F:structural constituent of ribosome"/>
    <property type="evidence" value="ECO:0007669"/>
    <property type="project" value="InterPro"/>
</dbReference>
<dbReference type="PANTHER" id="PTHR11229:SF16">
    <property type="entry name" value="LARGE RIBOSOMAL SUBUNIT PROTEIN UL3C"/>
    <property type="match status" value="1"/>
</dbReference>
<gene>
    <name evidence="7" type="ORF">A6E14_00855</name>
</gene>
<keyword evidence="3 7" id="KW-0689">Ribosomal protein</keyword>
<organism evidence="7 8">
    <name type="scientific">Vibrio genomosp. F10</name>
    <dbReference type="NCBI Taxonomy" id="723171"/>
    <lineage>
        <taxon>Bacteria</taxon>
        <taxon>Pseudomonadati</taxon>
        <taxon>Pseudomonadota</taxon>
        <taxon>Gammaproteobacteria</taxon>
        <taxon>Vibrionales</taxon>
        <taxon>Vibrionaceae</taxon>
        <taxon>Vibrio</taxon>
    </lineage>
</organism>
<dbReference type="GO" id="GO:0022625">
    <property type="term" value="C:cytosolic large ribosomal subunit"/>
    <property type="evidence" value="ECO:0007669"/>
    <property type="project" value="TreeGrafter"/>
</dbReference>
<dbReference type="InterPro" id="IPR009000">
    <property type="entry name" value="Transl_B-barrel_sf"/>
</dbReference>
<dbReference type="InterPro" id="IPR019927">
    <property type="entry name" value="Ribosomal_uL3_bac/org-type"/>
</dbReference>
<comment type="caution">
    <text evidence="7">The sequence shown here is derived from an EMBL/GenBank/DDBJ whole genome shotgun (WGS) entry which is preliminary data.</text>
</comment>